<protein>
    <recommendedName>
        <fullName evidence="4">Ubiquitin-like protease family profile domain-containing protein</fullName>
    </recommendedName>
</protein>
<dbReference type="PROSITE" id="PS50600">
    <property type="entry name" value="ULP_PROTEASE"/>
    <property type="match status" value="1"/>
</dbReference>
<feature type="domain" description="Ubiquitin-like protease family profile" evidence="4">
    <location>
        <begin position="1"/>
        <end position="140"/>
    </location>
</feature>
<dbReference type="Pfam" id="PF02902">
    <property type="entry name" value="Peptidase_C48"/>
    <property type="match status" value="1"/>
</dbReference>
<accession>A0A0E0K4Y4</accession>
<dbReference type="EnsemblPlants" id="OPUNC02G29240.1">
    <property type="protein sequence ID" value="OPUNC02G29240.1"/>
    <property type="gene ID" value="OPUNC02G29240"/>
</dbReference>
<keyword evidence="6" id="KW-1185">Reference proteome</keyword>
<reference evidence="5" key="2">
    <citation type="submission" date="2018-05" db="EMBL/GenBank/DDBJ databases">
        <title>OpunRS2 (Oryza punctata Reference Sequence Version 2).</title>
        <authorList>
            <person name="Zhang J."/>
            <person name="Kudrna D."/>
            <person name="Lee S."/>
            <person name="Talag J."/>
            <person name="Welchert J."/>
            <person name="Wing R.A."/>
        </authorList>
    </citation>
    <scope>NUCLEOTIDE SEQUENCE [LARGE SCALE GENOMIC DNA]</scope>
</reference>
<dbReference type="Gramene" id="OPUNC02G29240.1">
    <property type="protein sequence ID" value="OPUNC02G29240.1"/>
    <property type="gene ID" value="OPUNC02G29240"/>
</dbReference>
<dbReference type="InterPro" id="IPR038765">
    <property type="entry name" value="Papain-like_cys_pep_sf"/>
</dbReference>
<evidence type="ECO:0000259" key="4">
    <source>
        <dbReference type="PROSITE" id="PS50600"/>
    </source>
</evidence>
<dbReference type="Proteomes" id="UP000026962">
    <property type="component" value="Chromosome 2"/>
</dbReference>
<dbReference type="Gene3D" id="3.40.395.10">
    <property type="entry name" value="Adenoviral Proteinase, Chain A"/>
    <property type="match status" value="1"/>
</dbReference>
<dbReference type="GO" id="GO:0006508">
    <property type="term" value="P:proteolysis"/>
    <property type="evidence" value="ECO:0007669"/>
    <property type="project" value="UniProtKB-KW"/>
</dbReference>
<keyword evidence="3" id="KW-0378">Hydrolase</keyword>
<keyword evidence="2" id="KW-0645">Protease</keyword>
<name>A0A0E0K4Y4_ORYPU</name>
<evidence type="ECO:0000256" key="3">
    <source>
        <dbReference type="ARBA" id="ARBA00022801"/>
    </source>
</evidence>
<evidence type="ECO:0000313" key="6">
    <source>
        <dbReference type="Proteomes" id="UP000026962"/>
    </source>
</evidence>
<evidence type="ECO:0000256" key="1">
    <source>
        <dbReference type="ARBA" id="ARBA00005234"/>
    </source>
</evidence>
<dbReference type="SUPFAM" id="SSF54001">
    <property type="entry name" value="Cysteine proteinases"/>
    <property type="match status" value="1"/>
</dbReference>
<dbReference type="InterPro" id="IPR003653">
    <property type="entry name" value="Peptidase_C48_C"/>
</dbReference>
<dbReference type="GO" id="GO:0008234">
    <property type="term" value="F:cysteine-type peptidase activity"/>
    <property type="evidence" value="ECO:0007669"/>
    <property type="project" value="InterPro"/>
</dbReference>
<dbReference type="HOGENOM" id="CLU_1838394_0_0_1"/>
<reference evidence="5" key="1">
    <citation type="submission" date="2015-04" db="UniProtKB">
        <authorList>
            <consortium name="EnsemblPlants"/>
        </authorList>
    </citation>
    <scope>IDENTIFICATION</scope>
</reference>
<dbReference type="AlphaFoldDB" id="A0A0E0K4Y4"/>
<proteinExistence type="inferred from homology"/>
<evidence type="ECO:0000256" key="2">
    <source>
        <dbReference type="ARBA" id="ARBA00022670"/>
    </source>
</evidence>
<organism evidence="5">
    <name type="scientific">Oryza punctata</name>
    <name type="common">Red rice</name>
    <dbReference type="NCBI Taxonomy" id="4537"/>
    <lineage>
        <taxon>Eukaryota</taxon>
        <taxon>Viridiplantae</taxon>
        <taxon>Streptophyta</taxon>
        <taxon>Embryophyta</taxon>
        <taxon>Tracheophyta</taxon>
        <taxon>Spermatophyta</taxon>
        <taxon>Magnoliopsida</taxon>
        <taxon>Liliopsida</taxon>
        <taxon>Poales</taxon>
        <taxon>Poaceae</taxon>
        <taxon>BOP clade</taxon>
        <taxon>Oryzoideae</taxon>
        <taxon>Oryzeae</taxon>
        <taxon>Oryzinae</taxon>
        <taxon>Oryza</taxon>
    </lineage>
</organism>
<sequence length="140" mass="16717">MADWDSKNKIIMDPVAVNQLIKTIETCNLKTVRDKFSKVNLEELDRMYLPIVKDHHWFLIVIIMSTKRVQIYDSIRNPTNSKDDHNDLWYNVSSNLQLAIDMRRRVEGKYQFGFTIFPVSYPESPYQENTYTHTYFLQSF</sequence>
<evidence type="ECO:0000313" key="5">
    <source>
        <dbReference type="EnsemblPlants" id="OPUNC02G29240.1"/>
    </source>
</evidence>
<comment type="similarity">
    <text evidence="1">Belongs to the peptidase C48 family.</text>
</comment>